<evidence type="ECO:0000259" key="1">
    <source>
        <dbReference type="Pfam" id="PF06230"/>
    </source>
</evidence>
<dbReference type="PANTHER" id="PTHR39962">
    <property type="entry name" value="BLL4848 PROTEIN"/>
    <property type="match status" value="1"/>
</dbReference>
<dbReference type="InterPro" id="IPR043167">
    <property type="entry name" value="LpxI_C_sf"/>
</dbReference>
<reference evidence="3 4" key="1">
    <citation type="submission" date="2018-05" db="EMBL/GenBank/DDBJ databases">
        <title>A metagenomic window into the 2 km-deep terrestrial subsurface aquifer revealed taxonomically and functionally diverse microbial community comprising novel uncultured bacterial lineages.</title>
        <authorList>
            <person name="Kadnikov V.V."/>
            <person name="Mardanov A.V."/>
            <person name="Beletsky A.V."/>
            <person name="Banks D."/>
            <person name="Pimenov N.V."/>
            <person name="Frank Y.A."/>
            <person name="Karnachuk O.V."/>
            <person name="Ravin N.V."/>
        </authorList>
    </citation>
    <scope>NUCLEOTIDE SEQUENCE [LARGE SCALE GENOMIC DNA]</scope>
    <source>
        <strain evidence="3">BY5</strain>
    </source>
</reference>
<dbReference type="PANTHER" id="PTHR39962:SF1">
    <property type="entry name" value="LPXI FAMILY PROTEIN"/>
    <property type="match status" value="1"/>
</dbReference>
<organism evidence="3 4">
    <name type="scientific">Candidatus Ozemobacter sibiricus</name>
    <dbReference type="NCBI Taxonomy" id="2268124"/>
    <lineage>
        <taxon>Bacteria</taxon>
        <taxon>Candidatus Ozemobacteria</taxon>
        <taxon>Candidatus Ozemobacterales</taxon>
        <taxon>Candidatus Ozemobacteraceae</taxon>
        <taxon>Candidatus Ozemobacter</taxon>
    </lineage>
</organism>
<sequence length="239" mass="26348">MIAVAIKEETSPELEGRVEEIHWLHVGELQAIIDVFLTRGIDRIVMAGKITKTRMFNQLHPDARLRRVFEKTPIRNDDALLKALAGEFIAEGIHVCDSTTFLSALLPEKGTLTRRAPSREEQLDIQYGYELAKQIAGLDIGMTVVVKNRAILAVEAIEGTDETILRGGRLGNGGVTVVKVARPEQDMRFDLPVVGTDTIRTCIEAKARCLAIEEKKTLLLDRAEVVALADEADLAIVVV</sequence>
<dbReference type="EMBL" id="QOQW01000002">
    <property type="protein sequence ID" value="RCK81290.1"/>
    <property type="molecule type" value="Genomic_DNA"/>
</dbReference>
<protein>
    <recommendedName>
        <fullName evidence="5">UDP-2,3-diacylglucosamine pyrophosphatase</fullName>
    </recommendedName>
</protein>
<dbReference type="AlphaFoldDB" id="A0A367ZTB6"/>
<dbReference type="InterPro" id="IPR010415">
    <property type="entry name" value="LpxI_C"/>
</dbReference>
<gene>
    <name evidence="3" type="ORF">OZSIB_2159</name>
</gene>
<dbReference type="Gene3D" id="3.40.50.20">
    <property type="match status" value="1"/>
</dbReference>
<evidence type="ECO:0000259" key="2">
    <source>
        <dbReference type="Pfam" id="PF17930"/>
    </source>
</evidence>
<accession>A0A367ZTB6</accession>
<dbReference type="InterPro" id="IPR041255">
    <property type="entry name" value="LpxI_N"/>
</dbReference>
<evidence type="ECO:0008006" key="5">
    <source>
        <dbReference type="Google" id="ProtNLM"/>
    </source>
</evidence>
<feature type="domain" description="LpxI C-terminal" evidence="1">
    <location>
        <begin position="109"/>
        <end position="237"/>
    </location>
</feature>
<name>A0A367ZTB6_9BACT</name>
<dbReference type="Gene3D" id="3.40.140.80">
    <property type="match status" value="1"/>
</dbReference>
<comment type="caution">
    <text evidence="3">The sequence shown here is derived from an EMBL/GenBank/DDBJ whole genome shotgun (WGS) entry which is preliminary data.</text>
</comment>
<feature type="domain" description="LpxI N-terminal" evidence="2">
    <location>
        <begin position="2"/>
        <end position="104"/>
    </location>
</feature>
<evidence type="ECO:0000313" key="3">
    <source>
        <dbReference type="EMBL" id="RCK81290.1"/>
    </source>
</evidence>
<evidence type="ECO:0000313" key="4">
    <source>
        <dbReference type="Proteomes" id="UP000252355"/>
    </source>
</evidence>
<proteinExistence type="predicted"/>
<dbReference type="Pfam" id="PF06230">
    <property type="entry name" value="LpxI_C"/>
    <property type="match status" value="1"/>
</dbReference>
<dbReference type="Proteomes" id="UP000252355">
    <property type="component" value="Unassembled WGS sequence"/>
</dbReference>
<dbReference type="InterPro" id="IPR053174">
    <property type="entry name" value="LpxI"/>
</dbReference>
<dbReference type="Pfam" id="PF17930">
    <property type="entry name" value="LpxI_N"/>
    <property type="match status" value="1"/>
</dbReference>